<feature type="domain" description="Peptidase C51" evidence="1">
    <location>
        <begin position="46"/>
        <end position="173"/>
    </location>
</feature>
<dbReference type="RefSeq" id="WP_129474021.1">
    <property type="nucleotide sequence ID" value="NZ_SDWS01000002.1"/>
</dbReference>
<keyword evidence="3" id="KW-1185">Reference proteome</keyword>
<dbReference type="InterPro" id="IPR038765">
    <property type="entry name" value="Papain-like_cys_pep_sf"/>
</dbReference>
<evidence type="ECO:0000313" key="2">
    <source>
        <dbReference type="EMBL" id="RYB92416.1"/>
    </source>
</evidence>
<proteinExistence type="predicted"/>
<dbReference type="Proteomes" id="UP000291838">
    <property type="component" value="Unassembled WGS sequence"/>
</dbReference>
<accession>A0A4Q2RUT5</accession>
<dbReference type="EMBL" id="SDWS01000002">
    <property type="protein sequence ID" value="RYB92416.1"/>
    <property type="molecule type" value="Genomic_DNA"/>
</dbReference>
<gene>
    <name evidence="2" type="ORF">EUA06_05530</name>
</gene>
<dbReference type="InterPro" id="IPR007921">
    <property type="entry name" value="CHAP_dom"/>
</dbReference>
<protein>
    <submittedName>
        <fullName evidence="2">CHAP domain-containing protein</fullName>
    </submittedName>
</protein>
<dbReference type="InterPro" id="IPR013783">
    <property type="entry name" value="Ig-like_fold"/>
</dbReference>
<dbReference type="GO" id="GO:0005975">
    <property type="term" value="P:carbohydrate metabolic process"/>
    <property type="evidence" value="ECO:0007669"/>
    <property type="project" value="UniProtKB-ARBA"/>
</dbReference>
<dbReference type="SUPFAM" id="SSF54001">
    <property type="entry name" value="Cysteine proteinases"/>
    <property type="match status" value="1"/>
</dbReference>
<evidence type="ECO:0000259" key="1">
    <source>
        <dbReference type="PROSITE" id="PS50911"/>
    </source>
</evidence>
<name>A0A4Q2RUT5_9ACTN</name>
<dbReference type="OrthoDB" id="614750at2"/>
<dbReference type="AlphaFoldDB" id="A0A4Q2RUT5"/>
<sequence length="535" mass="56184">MTWAGRTTRWAVGALALVLLVTPTTTARIDLVTSTYLCSGWSGCPAAGYSNFGYGQASGTSYWRMYSGHNCTNYVAYRLIQTGMPDVRPWEGSGNASNWGVAMASITDQTPTVGSIAWYRPNVSPAGSNGHVAYVEQVISDTEIIVSEDYWGGNFHWRRITKTGGGWPSGFIHFNDRVVAPTAAPAIVGTPAVGAPLEVAPGTWTPTPTSINVRWLADGAAIPGATAPSYVPTPDVKGKALTAEVTAQLDGYAAGQAVLATAPVAPGTFQRTAAPTIQGVPEVGQTLTLTPSAWSPQPTKVKTQWYADGAALDDATGSSLVLTRSLIDKSITARTIASSGGFKKSRSATEPTTPVLAKPVRITEPAVVQGKARVGSKLVAKVGTARPANATASYRWLRDGKRIAGTTRNTYTVRRGDVGHSLAVEVTWSKRSYRDTVETAAVGSPVMAVSDLRVRTDVRRTKVVVDVKVKAPGAAKPAGAITLTIGGRTVEAQVVEGAARVVVRKLKAGTKPVVVRYSGTDLVLPAVARSTLTVP</sequence>
<dbReference type="Gene3D" id="3.90.1720.10">
    <property type="entry name" value="endopeptidase domain like (from Nostoc punctiforme)"/>
    <property type="match status" value="1"/>
</dbReference>
<comment type="caution">
    <text evidence="2">The sequence shown here is derived from an EMBL/GenBank/DDBJ whole genome shotgun (WGS) entry which is preliminary data.</text>
</comment>
<dbReference type="Pfam" id="PF05257">
    <property type="entry name" value="CHAP"/>
    <property type="match status" value="1"/>
</dbReference>
<dbReference type="Gene3D" id="2.60.40.2700">
    <property type="match status" value="3"/>
</dbReference>
<organism evidence="2 3">
    <name type="scientific">Nocardioides glacieisoli</name>
    <dbReference type="NCBI Taxonomy" id="1168730"/>
    <lineage>
        <taxon>Bacteria</taxon>
        <taxon>Bacillati</taxon>
        <taxon>Actinomycetota</taxon>
        <taxon>Actinomycetes</taxon>
        <taxon>Propionibacteriales</taxon>
        <taxon>Nocardioidaceae</taxon>
        <taxon>Nocardioides</taxon>
    </lineage>
</organism>
<dbReference type="PROSITE" id="PS50911">
    <property type="entry name" value="CHAP"/>
    <property type="match status" value="1"/>
</dbReference>
<reference evidence="2 3" key="1">
    <citation type="submission" date="2019-01" db="EMBL/GenBank/DDBJ databases">
        <title>Novel species of Nocardioides.</title>
        <authorList>
            <person name="Liu Q."/>
            <person name="Xin Y.-H."/>
        </authorList>
    </citation>
    <scope>NUCLEOTIDE SEQUENCE [LARGE SCALE GENOMIC DNA]</scope>
    <source>
        <strain evidence="2 3">HLT3-15</strain>
    </source>
</reference>
<evidence type="ECO:0000313" key="3">
    <source>
        <dbReference type="Proteomes" id="UP000291838"/>
    </source>
</evidence>
<dbReference type="Gene3D" id="2.60.40.10">
    <property type="entry name" value="Immunoglobulins"/>
    <property type="match status" value="1"/>
</dbReference>